<organism evidence="2 3">
    <name type="scientific">Bodo saltans</name>
    <name type="common">Flagellated protozoan</name>
    <dbReference type="NCBI Taxonomy" id="75058"/>
    <lineage>
        <taxon>Eukaryota</taxon>
        <taxon>Discoba</taxon>
        <taxon>Euglenozoa</taxon>
        <taxon>Kinetoplastea</taxon>
        <taxon>Metakinetoplastina</taxon>
        <taxon>Eubodonida</taxon>
        <taxon>Bodonidae</taxon>
        <taxon>Bodo</taxon>
    </lineage>
</organism>
<dbReference type="Gene3D" id="3.80.10.10">
    <property type="entry name" value="Ribonuclease Inhibitor"/>
    <property type="match status" value="1"/>
</dbReference>
<evidence type="ECO:0000313" key="2">
    <source>
        <dbReference type="EMBL" id="CUG66696.1"/>
    </source>
</evidence>
<feature type="region of interest" description="Disordered" evidence="1">
    <location>
        <begin position="1"/>
        <end position="73"/>
    </location>
</feature>
<feature type="compositionally biased region" description="Low complexity" evidence="1">
    <location>
        <begin position="729"/>
        <end position="748"/>
    </location>
</feature>
<evidence type="ECO:0000313" key="3">
    <source>
        <dbReference type="Proteomes" id="UP000051952"/>
    </source>
</evidence>
<accession>A0A0S4J463</accession>
<feature type="region of interest" description="Disordered" evidence="1">
    <location>
        <begin position="565"/>
        <end position="613"/>
    </location>
</feature>
<evidence type="ECO:0000256" key="1">
    <source>
        <dbReference type="SAM" id="MobiDB-lite"/>
    </source>
</evidence>
<protein>
    <submittedName>
        <fullName evidence="2">Uncharacterized protein</fullName>
    </submittedName>
</protein>
<feature type="compositionally biased region" description="Basic and acidic residues" evidence="1">
    <location>
        <begin position="717"/>
        <end position="726"/>
    </location>
</feature>
<feature type="compositionally biased region" description="Polar residues" evidence="1">
    <location>
        <begin position="239"/>
        <end position="251"/>
    </location>
</feature>
<feature type="compositionally biased region" description="Polar residues" evidence="1">
    <location>
        <begin position="60"/>
        <end position="69"/>
    </location>
</feature>
<feature type="region of interest" description="Disordered" evidence="1">
    <location>
        <begin position="144"/>
        <end position="198"/>
    </location>
</feature>
<dbReference type="VEuPathDB" id="TriTrypDB:BSAL_82795"/>
<feature type="compositionally biased region" description="Low complexity" evidence="1">
    <location>
        <begin position="159"/>
        <end position="172"/>
    </location>
</feature>
<gene>
    <name evidence="2" type="ORF">BSAL_82795</name>
</gene>
<dbReference type="EMBL" id="CYKH01000925">
    <property type="protein sequence ID" value="CUG66696.1"/>
    <property type="molecule type" value="Genomic_DNA"/>
</dbReference>
<dbReference type="SUPFAM" id="SSF52047">
    <property type="entry name" value="RNI-like"/>
    <property type="match status" value="1"/>
</dbReference>
<sequence>MPSSSAASPPRVPTRRLGSASPRISSYVASSTSGSPPSASSSSSTTTISSKPPTGPPAPSSLSVASNHATGDAPPVVTNRFAISSAFMVMKKADDQHTEQRQIEEKRTQHVLSSASNEMIWKNLTLQRRQSFGQTAAMQLDLPEDSDGALKSGQQAVLSPKTPSSSSRPQSSHVRLNSATPTRRRPSADGSPGGWNNCEDASAVAQGVVSDLRTLAAKFAHRVDVQRANLSHLGIEVPSSFTVKPPSTSTAGAMGRRRGPPTTRPQSGRRSLGGEAPISPTSASSPPSVPRAAIRSANHQIVTSLVVPAKLPIASSVTPYLVAYERQGNMDFYTDVSKQSRQELKTHILMIDYLDRAWSSIPKTIPSGEYINIEIFKWMHRLMYDHFCCADANEHVWAQVVVEDWRMYGGVTAATPHPKESTNLATIAKISSPVVVVAGMDEVNHSALHSSSSNSDAVSTATVASSSAPAAAAGNLGNLSIGTSIANSKRAAQAVIMDRTGFDNFLFAFVDVWSQTLDVQEYLALGEETLKVVVMEGAPYSGPLCETEEGLEAYRVAAALQQQQQRAAAVNATDKHHGSGGGRNGAADGNHNSNSNGISVAGGGAPSSSSPEIPWTKDMVVEAAEIRSLQAVAAAQQTSKVVDALATMGKSDLGVTEAKQLQGFIRVVCDIEEREEDELRRLTFWANTFVEDVTKRCWWLLQHEPTTAQNSGGASPLEERDQEGGERGGSPTTTTSTGSPSPSSLSSPVVLATTNEEVDTTTTAIATENKSIAVIIKDIQHLLSTHSTDVAEFSDAEGSERRSIVAAVSRLLEAVATAVAERDGSSEHSHNATDISEVRKKITAHWKVGSNEKRKLRGTLQRALTELKAAFRPALENSNSGGVALSSNSIGGATMDAVATVSVSAEERNLGLVLLRELDEMSRQAVLDAARAQEETTLVEFLSAELAAQRPLTSLMETALGNAQEASKANAKRQVKVGSESWVQQTQSLARVEVGLYHVVDSIHQELQKSVGAIVDSCENTIMSALADDSGERFNRFPMHLTQRLDEGREFVIKTCKEHRDWASVMISNLRLFSNEYFTKICPEEKTALATCRTEEDIRKALLIRDEVGAAQYLANPHSSSSSGASGAQSSRPQSAATGVVHHALLPSSSRRNIELAHRHAMHVAAAEFMKKSPALQVPIATFVRPSWFVISKDRARDTFCATHIFPLLQQRNVAWSCTLLGELTEVVGHVTAALQIMRVEVEATLAEILAEAESLALTALASSTASQGAAAVDGGRRRADRDVWNAAVDRSTIEHIQETIQRLVSIPQSTMTAQHEFFLRKTFEWVERRWSTEAEISAIQNEALGVKKKSELNKLDRVGGSLADVHQELNKMDDVVVDHQLTSVETMRIDEEKHLAWMKERRDMRIQGERQLRIMRVVEGEKLTVEQLDQRVRAVAKEQREAAARAVIARFAPSANKPSTSSANERPSLEVMLNATSSSSAGSTVTTSMARWLLASNVVKRGVDGSIIATFRAHPAVEKRRALYLKSKLSNVDVLVSDCTKRGAAIPDAIRVQLSSKPCVFDALVLPLQSTPSIGGGISIIDLLNDLVWLNPLQYLSLNQCNLTNADVESLSKLLAGHPTVNCIDLRYNAQITDAKPIIRLLDVNRATMLLIAVGHGTGLERSAIREVETSSQLCRRERPALEQHEMMLMASHFSVLKSQRSKDGDGKISHISIAAVATEYKRHQQRQGCRGGASHPIAALQGLVAVFIAESQPAIEAWSEINFLNALFPNWNSDQVQQVLDVFTSPLS</sequence>
<reference evidence="3" key="1">
    <citation type="submission" date="2015-09" db="EMBL/GenBank/DDBJ databases">
        <authorList>
            <consortium name="Pathogen Informatics"/>
        </authorList>
    </citation>
    <scope>NUCLEOTIDE SEQUENCE [LARGE SCALE GENOMIC DNA]</scope>
    <source>
        <strain evidence="3">Lake Konstanz</strain>
    </source>
</reference>
<feature type="compositionally biased region" description="Low complexity" evidence="1">
    <location>
        <begin position="25"/>
        <end position="52"/>
    </location>
</feature>
<proteinExistence type="predicted"/>
<feature type="compositionally biased region" description="Low complexity" evidence="1">
    <location>
        <begin position="260"/>
        <end position="291"/>
    </location>
</feature>
<dbReference type="Proteomes" id="UP000051952">
    <property type="component" value="Unassembled WGS sequence"/>
</dbReference>
<feature type="region of interest" description="Disordered" evidence="1">
    <location>
        <begin position="238"/>
        <end position="291"/>
    </location>
</feature>
<dbReference type="InterPro" id="IPR032675">
    <property type="entry name" value="LRR_dom_sf"/>
</dbReference>
<name>A0A0S4J463_BODSA</name>
<feature type="region of interest" description="Disordered" evidence="1">
    <location>
        <begin position="707"/>
        <end position="749"/>
    </location>
</feature>
<keyword evidence="3" id="KW-1185">Reference proteome</keyword>